<feature type="compositionally biased region" description="Basic and acidic residues" evidence="1">
    <location>
        <begin position="1"/>
        <end position="19"/>
    </location>
</feature>
<sequence>MSDNDNRTRETETETEMRRVSHTNPYTNETLGDTFRRGPAVTDGGERRDEDAMANVDHTPREGDGANAVWNRGRGDSDE</sequence>
<evidence type="ECO:0000313" key="2">
    <source>
        <dbReference type="EMBL" id="SFR41475.1"/>
    </source>
</evidence>
<dbReference type="OrthoDB" id="306312at2157"/>
<gene>
    <name evidence="2" type="ORF">SAMN04488124_1031</name>
</gene>
<feature type="region of interest" description="Disordered" evidence="1">
    <location>
        <begin position="1"/>
        <end position="79"/>
    </location>
</feature>
<dbReference type="Pfam" id="PF25951">
    <property type="entry name" value="DUF7989"/>
    <property type="match status" value="1"/>
</dbReference>
<evidence type="ECO:0000256" key="1">
    <source>
        <dbReference type="SAM" id="MobiDB-lite"/>
    </source>
</evidence>
<evidence type="ECO:0000313" key="3">
    <source>
        <dbReference type="Proteomes" id="UP000243250"/>
    </source>
</evidence>
<feature type="compositionally biased region" description="Polar residues" evidence="1">
    <location>
        <begin position="22"/>
        <end position="31"/>
    </location>
</feature>
<dbReference type="InterPro" id="IPR058742">
    <property type="entry name" value="DUF7989"/>
</dbReference>
<dbReference type="AlphaFoldDB" id="A0A1I6GH02"/>
<accession>A0A1I6GH02</accession>
<dbReference type="Proteomes" id="UP000243250">
    <property type="component" value="Unassembled WGS sequence"/>
</dbReference>
<proteinExistence type="predicted"/>
<protein>
    <submittedName>
        <fullName evidence="2">Uncharacterized protein</fullName>
    </submittedName>
</protein>
<dbReference type="EMBL" id="FOYS01000002">
    <property type="protein sequence ID" value="SFR41475.1"/>
    <property type="molecule type" value="Genomic_DNA"/>
</dbReference>
<keyword evidence="3" id="KW-1185">Reference proteome</keyword>
<name>A0A1I6GH02_9EURY</name>
<organism evidence="2 3">
    <name type="scientific">Halogeometricum limi</name>
    <dbReference type="NCBI Taxonomy" id="555875"/>
    <lineage>
        <taxon>Archaea</taxon>
        <taxon>Methanobacteriati</taxon>
        <taxon>Methanobacteriota</taxon>
        <taxon>Stenosarchaea group</taxon>
        <taxon>Halobacteria</taxon>
        <taxon>Halobacteriales</taxon>
        <taxon>Haloferacaceae</taxon>
        <taxon>Halogeometricum</taxon>
    </lineage>
</organism>
<dbReference type="STRING" id="555875.SAMN04488124_1031"/>
<dbReference type="RefSeq" id="WP_175501382.1">
    <property type="nucleotide sequence ID" value="NZ_FOYS01000002.1"/>
</dbReference>
<reference evidence="3" key="1">
    <citation type="submission" date="2016-10" db="EMBL/GenBank/DDBJ databases">
        <authorList>
            <person name="Varghese N."/>
            <person name="Submissions S."/>
        </authorList>
    </citation>
    <scope>NUCLEOTIDE SEQUENCE [LARGE SCALE GENOMIC DNA]</scope>
    <source>
        <strain evidence="3">CGMCC 1.8711</strain>
    </source>
</reference>